<organism evidence="2 3">
    <name type="scientific">Aliivibrio logei</name>
    <name type="common">Vibrio logei</name>
    <dbReference type="NCBI Taxonomy" id="688"/>
    <lineage>
        <taxon>Bacteria</taxon>
        <taxon>Pseudomonadati</taxon>
        <taxon>Pseudomonadota</taxon>
        <taxon>Gammaproteobacteria</taxon>
        <taxon>Vibrionales</taxon>
        <taxon>Vibrionaceae</taxon>
        <taxon>Aliivibrio</taxon>
    </lineage>
</organism>
<evidence type="ECO:0000313" key="3">
    <source>
        <dbReference type="Proteomes" id="UP000093523"/>
    </source>
</evidence>
<accession>A0A1B9NVM6</accession>
<reference evidence="2 3" key="1">
    <citation type="submission" date="2016-06" db="EMBL/GenBank/DDBJ databases">
        <authorList>
            <person name="Kjaerup R.B."/>
            <person name="Dalgaard T.S."/>
            <person name="Juul-Madsen H.R."/>
        </authorList>
    </citation>
    <scope>NUCLEOTIDE SEQUENCE [LARGE SCALE GENOMIC DNA]</scope>
    <source>
        <strain evidence="2 3">1S159</strain>
    </source>
</reference>
<evidence type="ECO:0000313" key="2">
    <source>
        <dbReference type="EMBL" id="OCH18645.1"/>
    </source>
</evidence>
<dbReference type="STRING" id="688.A6E04_02135"/>
<dbReference type="AlphaFoldDB" id="A0A1B9NVM6"/>
<comment type="caution">
    <text evidence="2">The sequence shown here is derived from an EMBL/GenBank/DDBJ whole genome shotgun (WGS) entry which is preliminary data.</text>
</comment>
<dbReference type="PROSITE" id="PS51257">
    <property type="entry name" value="PROKAR_LIPOPROTEIN"/>
    <property type="match status" value="1"/>
</dbReference>
<evidence type="ECO:0000256" key="1">
    <source>
        <dbReference type="SAM" id="SignalP"/>
    </source>
</evidence>
<dbReference type="Proteomes" id="UP000093523">
    <property type="component" value="Unassembled WGS sequence"/>
</dbReference>
<evidence type="ECO:0008006" key="4">
    <source>
        <dbReference type="Google" id="ProtNLM"/>
    </source>
</evidence>
<dbReference type="OrthoDB" id="5348860at2"/>
<keyword evidence="1" id="KW-0732">Signal</keyword>
<gene>
    <name evidence="2" type="ORF">A6E04_02135</name>
</gene>
<proteinExistence type="predicted"/>
<name>A0A1B9NVM6_ALILO</name>
<dbReference type="EMBL" id="MAJU01000024">
    <property type="protein sequence ID" value="OCH18645.1"/>
    <property type="molecule type" value="Genomic_DNA"/>
</dbReference>
<feature type="chain" id="PRO_5008632225" description="Lipoprotein" evidence="1">
    <location>
        <begin position="23"/>
        <end position="339"/>
    </location>
</feature>
<feature type="signal peptide" evidence="1">
    <location>
        <begin position="1"/>
        <end position="22"/>
    </location>
</feature>
<sequence length="339" mass="37258">MKLSLLTFTALLFLSGCSQQSAIDTSTDDFDNSQSASGAHTFILRGTVVIGHESQSIQPCGSDQQYWINLTSEQWKAGTDIQSTPYQSMYGELIGHFEAPPKGGFANDYPARFVVSHINKLVAGEGARCQQPAQPTTASGNEPFWNVQVNKGIFSVSEMGKKAQQQAITDQELSIEQRTYQSDDISLVMDSAICKDTMVDTVYGWASDVTINDKNYQGCASISPKDTTLNWVNTYKGTSTAGNSGLTIGLTLRPDHSAVTTYDYQNGEPQLIETGVWQAINENQVHVLMSRHQRQYMIAERTFTRKGNTINAEKETVNGVVFPIQSGLTLFSPVQPLDK</sequence>
<protein>
    <recommendedName>
        <fullName evidence="4">Lipoprotein</fullName>
    </recommendedName>
</protein>
<dbReference type="RefSeq" id="WP_065611901.1">
    <property type="nucleotide sequence ID" value="NZ_CAWMPN010000024.1"/>
</dbReference>